<evidence type="ECO:0000259" key="1">
    <source>
        <dbReference type="Pfam" id="PF13843"/>
    </source>
</evidence>
<evidence type="ECO:0000313" key="2">
    <source>
        <dbReference type="EMBL" id="KAL2730651.1"/>
    </source>
</evidence>
<protein>
    <submittedName>
        <fullName evidence="2">PiggyBac transposable element-derived protein 4-like</fullName>
    </submittedName>
</protein>
<feature type="domain" description="PiggyBac transposable element-derived protein" evidence="1">
    <location>
        <begin position="24"/>
        <end position="106"/>
    </location>
</feature>
<dbReference type="InterPro" id="IPR029526">
    <property type="entry name" value="PGBD"/>
</dbReference>
<reference evidence="2 3" key="1">
    <citation type="journal article" date="2024" name="Ann. Entomol. Soc. Am.">
        <title>Genomic analyses of the southern and eastern yellowjacket wasps (Hymenoptera: Vespidae) reveal evolutionary signatures of social life.</title>
        <authorList>
            <person name="Catto M.A."/>
            <person name="Caine P.B."/>
            <person name="Orr S.E."/>
            <person name="Hunt B.G."/>
            <person name="Goodisman M.A.D."/>
        </authorList>
    </citation>
    <scope>NUCLEOTIDE SEQUENCE [LARGE SCALE GENOMIC DNA]</scope>
    <source>
        <strain evidence="2">233</strain>
        <tissue evidence="2">Head and thorax</tissue>
    </source>
</reference>
<accession>A0ABD2BD36</accession>
<gene>
    <name evidence="2" type="ORF">V1478_005064</name>
</gene>
<comment type="caution">
    <text evidence="2">The sequence shown here is derived from an EMBL/GenBank/DDBJ whole genome shotgun (WGS) entry which is preliminary data.</text>
</comment>
<dbReference type="AlphaFoldDB" id="A0ABD2BD36"/>
<dbReference type="PANTHER" id="PTHR46599:SF6">
    <property type="entry name" value="DUAL SPECIFICITY PHOSPHATASE 26"/>
    <property type="match status" value="1"/>
</dbReference>
<dbReference type="Proteomes" id="UP001607302">
    <property type="component" value="Unassembled WGS sequence"/>
</dbReference>
<sequence length="338" mass="39667">MIFTDTKTIRLHCNFLRVAYQARNLSISHLWNSKWGLPFFCQTMSRNAFIKILKFLRFDEKTQRSKRLKTDKFALISHVWNRFIENRQNSYKLDMNLTVDEQLFPTTYTIYATGFPYLGKEETRPSSITLGEFCPQTSLTIYSMLKKCYDGEFFHEHITGDKIIGKTSNILGTIRNNRREFPKLAKSAKDELKLLYKSNNCTLTMHKSKPINKITIIINTKHKSVQINNDRKRLPETVITKLNSASMSPVKWQESTVSNQNHIDGPCKFSSTSLIFPKQVHKIYPDNQQFILQIAEELFPRRKGKRTGTLSFCSQYFKCYKNLLFRKELKKMDLKLII</sequence>
<proteinExistence type="predicted"/>
<evidence type="ECO:0000313" key="3">
    <source>
        <dbReference type="Proteomes" id="UP001607302"/>
    </source>
</evidence>
<dbReference type="EMBL" id="JAUDFV010000110">
    <property type="protein sequence ID" value="KAL2730651.1"/>
    <property type="molecule type" value="Genomic_DNA"/>
</dbReference>
<keyword evidence="3" id="KW-1185">Reference proteome</keyword>
<dbReference type="Pfam" id="PF13843">
    <property type="entry name" value="DDE_Tnp_1_7"/>
    <property type="match status" value="1"/>
</dbReference>
<name>A0ABD2BD36_VESSQ</name>
<organism evidence="2 3">
    <name type="scientific">Vespula squamosa</name>
    <name type="common">Southern yellow jacket</name>
    <name type="synonym">Wasp</name>
    <dbReference type="NCBI Taxonomy" id="30214"/>
    <lineage>
        <taxon>Eukaryota</taxon>
        <taxon>Metazoa</taxon>
        <taxon>Ecdysozoa</taxon>
        <taxon>Arthropoda</taxon>
        <taxon>Hexapoda</taxon>
        <taxon>Insecta</taxon>
        <taxon>Pterygota</taxon>
        <taxon>Neoptera</taxon>
        <taxon>Endopterygota</taxon>
        <taxon>Hymenoptera</taxon>
        <taxon>Apocrita</taxon>
        <taxon>Aculeata</taxon>
        <taxon>Vespoidea</taxon>
        <taxon>Vespidae</taxon>
        <taxon>Vespinae</taxon>
        <taxon>Vespula</taxon>
    </lineage>
</organism>
<dbReference type="PANTHER" id="PTHR46599">
    <property type="entry name" value="PIGGYBAC TRANSPOSABLE ELEMENT-DERIVED PROTEIN 4"/>
    <property type="match status" value="1"/>
</dbReference>